<gene>
    <name evidence="1" type="ORF">F5972_02270</name>
</gene>
<sequence>MSTREPYLEIIRGDATPEETAALLAALLARASAHAPREARPATRGNWRYAGRVMRPALPHGPGAWRSAFLPGAR</sequence>
<dbReference type="AlphaFoldDB" id="A0A5J5K9K5"/>
<dbReference type="GO" id="GO:0004658">
    <property type="term" value="F:propionyl-CoA carboxylase activity"/>
    <property type="evidence" value="ECO:0007669"/>
    <property type="project" value="InterPro"/>
</dbReference>
<name>A0A5J5K9K5_9ACTN</name>
<keyword evidence="2" id="KW-1185">Reference proteome</keyword>
<dbReference type="GO" id="GO:0003989">
    <property type="term" value="F:acetyl-CoA carboxylase activity"/>
    <property type="evidence" value="ECO:0007669"/>
    <property type="project" value="InterPro"/>
</dbReference>
<reference evidence="1 2" key="1">
    <citation type="submission" date="2019-09" db="EMBL/GenBank/DDBJ databases">
        <title>Screening of Novel Bioactive Compounds from Soil-Associated.</title>
        <authorList>
            <person name="Gong X."/>
        </authorList>
    </citation>
    <scope>NUCLEOTIDE SEQUENCE [LARGE SCALE GENOMIC DNA]</scope>
    <source>
        <strain evidence="1 2">Gxj-6</strain>
    </source>
</reference>
<organism evidence="1 2">
    <name type="scientific">Microbispora cellulosiformans</name>
    <dbReference type="NCBI Taxonomy" id="2614688"/>
    <lineage>
        <taxon>Bacteria</taxon>
        <taxon>Bacillati</taxon>
        <taxon>Actinomycetota</taxon>
        <taxon>Actinomycetes</taxon>
        <taxon>Streptosporangiales</taxon>
        <taxon>Streptosporangiaceae</taxon>
        <taxon>Microbispora</taxon>
    </lineage>
</organism>
<dbReference type="EMBL" id="VYTZ01000001">
    <property type="protein sequence ID" value="KAA9381671.1"/>
    <property type="molecule type" value="Genomic_DNA"/>
</dbReference>
<proteinExistence type="predicted"/>
<dbReference type="Pfam" id="PF13822">
    <property type="entry name" value="ACC_epsilon"/>
    <property type="match status" value="1"/>
</dbReference>
<protein>
    <submittedName>
        <fullName evidence="1">Acyl-CoA carboxylase subunit epsilon</fullName>
    </submittedName>
</protein>
<comment type="caution">
    <text evidence="1">The sequence shown here is derived from an EMBL/GenBank/DDBJ whole genome shotgun (WGS) entry which is preliminary data.</text>
</comment>
<evidence type="ECO:0000313" key="2">
    <source>
        <dbReference type="Proteomes" id="UP000327011"/>
    </source>
</evidence>
<evidence type="ECO:0000313" key="1">
    <source>
        <dbReference type="EMBL" id="KAA9381671.1"/>
    </source>
</evidence>
<dbReference type="Proteomes" id="UP000327011">
    <property type="component" value="Unassembled WGS sequence"/>
</dbReference>
<accession>A0A5J5K9K5</accession>
<dbReference type="RefSeq" id="WP_150930560.1">
    <property type="nucleotide sequence ID" value="NZ_VYTZ01000001.1"/>
</dbReference>
<dbReference type="InterPro" id="IPR032716">
    <property type="entry name" value="ACC_epsilon"/>
</dbReference>